<protein>
    <submittedName>
        <fullName evidence="1">Uncharacterized protein</fullName>
    </submittedName>
</protein>
<proteinExistence type="predicted"/>
<evidence type="ECO:0000313" key="1">
    <source>
        <dbReference type="EMBL" id="QHT09438.1"/>
    </source>
</evidence>
<sequence length="58" mass="6970">MNQVILVNLRNLPKMNKNIKLSKNIYFLYKLKNKYGDSIIELRYVNNKKVINSRTSPW</sequence>
<dbReference type="EMBL" id="MN739511">
    <property type="protein sequence ID" value="QHT09438.1"/>
    <property type="molecule type" value="Genomic_DNA"/>
</dbReference>
<organism evidence="1">
    <name type="scientific">viral metagenome</name>
    <dbReference type="NCBI Taxonomy" id="1070528"/>
    <lineage>
        <taxon>unclassified sequences</taxon>
        <taxon>metagenomes</taxon>
        <taxon>organismal metagenomes</taxon>
    </lineage>
</organism>
<name>A0A6C0CY42_9ZZZZ</name>
<reference evidence="1" key="1">
    <citation type="journal article" date="2020" name="Nature">
        <title>Giant virus diversity and host interactions through global metagenomics.</title>
        <authorList>
            <person name="Schulz F."/>
            <person name="Roux S."/>
            <person name="Paez-Espino D."/>
            <person name="Jungbluth S."/>
            <person name="Walsh D.A."/>
            <person name="Denef V.J."/>
            <person name="McMahon K.D."/>
            <person name="Konstantinidis K.T."/>
            <person name="Eloe-Fadrosh E.A."/>
            <person name="Kyrpides N.C."/>
            <person name="Woyke T."/>
        </authorList>
    </citation>
    <scope>NUCLEOTIDE SEQUENCE</scope>
    <source>
        <strain evidence="1">GVMAG-M-3300023110-24</strain>
    </source>
</reference>
<dbReference type="AlphaFoldDB" id="A0A6C0CY42"/>
<accession>A0A6C0CY42</accession>